<organism evidence="1 2">
    <name type="scientific">Alkalitalea saponilacus</name>
    <dbReference type="NCBI Taxonomy" id="889453"/>
    <lineage>
        <taxon>Bacteria</taxon>
        <taxon>Pseudomonadati</taxon>
        <taxon>Bacteroidota</taxon>
        <taxon>Bacteroidia</taxon>
        <taxon>Marinilabiliales</taxon>
        <taxon>Marinilabiliaceae</taxon>
        <taxon>Alkalitalea</taxon>
    </lineage>
</organism>
<dbReference type="EMBL" id="FUYV01000003">
    <property type="protein sequence ID" value="SKB59246.1"/>
    <property type="molecule type" value="Genomic_DNA"/>
</dbReference>
<reference evidence="2" key="1">
    <citation type="submission" date="2017-02" db="EMBL/GenBank/DDBJ databases">
        <authorList>
            <person name="Varghese N."/>
            <person name="Submissions S."/>
        </authorList>
    </citation>
    <scope>NUCLEOTIDE SEQUENCE [LARGE SCALE GENOMIC DNA]</scope>
    <source>
        <strain evidence="2">DSM 24412</strain>
    </source>
</reference>
<accession>A0A1T5CIR9</accession>
<dbReference type="AlphaFoldDB" id="A0A1T5CIR9"/>
<gene>
    <name evidence="1" type="ORF">SAMN03080601_00833</name>
</gene>
<keyword evidence="2" id="KW-1185">Reference proteome</keyword>
<dbReference type="Proteomes" id="UP000191055">
    <property type="component" value="Unassembled WGS sequence"/>
</dbReference>
<name>A0A1T5CIR9_9BACT</name>
<evidence type="ECO:0000313" key="2">
    <source>
        <dbReference type="Proteomes" id="UP000191055"/>
    </source>
</evidence>
<evidence type="ECO:0000313" key="1">
    <source>
        <dbReference type="EMBL" id="SKB59246.1"/>
    </source>
</evidence>
<dbReference type="Pfam" id="PF13715">
    <property type="entry name" value="CarbopepD_reg_2"/>
    <property type="match status" value="1"/>
</dbReference>
<proteinExistence type="predicted"/>
<sequence>MNSDGVTRLSFIRILGVISFFFRKKLIVICVLSIFSIGAVWSGDHQRDSLIILNNISTSDLIDSLTTIHSLDFAYDADILNGSEKRNIEVPYNISEQWLEEVFGRDGVEVRLINNQVIIGRRRGRILSSEAVRISGRVEEALSGEPMPMVNIGLIGKPMGTITNDAGYFEFLVPEQFKGEQMVFSHLGYIGEKLIVPSRDTMVVVSLASSSVSLPEVNILYQDADVIMRLASQRVVENYPGFPTFLTAFFRETIQQDDRFVDVSEAVVEILKPSYQNVFDQERVRFIRGRKGRETVDMDLINFRLVGGPYHFSRLDVVRNGDFFYNDDGYSQYEYIFNGVDIVFDRMVYRVGFEPINDTESLFYKGEMRIDAESYALVSIEFELTSASIRRSRSYLVQRDARRFRTTPLFARYLVEYRPWGDLWVLSRVKGEVNLRVVDRNRRQRTVFHTVSEMLVSDHTRAASQHRIRWAETFRPSYVLSEHLGDFDPEFWKEYNIIQPDETLEKVFRLD</sequence>
<dbReference type="InterPro" id="IPR008969">
    <property type="entry name" value="CarboxyPept-like_regulatory"/>
</dbReference>
<dbReference type="SUPFAM" id="SSF49464">
    <property type="entry name" value="Carboxypeptidase regulatory domain-like"/>
    <property type="match status" value="1"/>
</dbReference>
<protein>
    <submittedName>
        <fullName evidence="1">CarboxypepD_reg-like domain-containing protein</fullName>
    </submittedName>
</protein>
<dbReference type="STRING" id="889453.SAMN03080601_00833"/>